<accession>A0A8S3INB2</accession>
<evidence type="ECO:0000313" key="2">
    <source>
        <dbReference type="EMBL" id="CAF5204265.1"/>
    </source>
</evidence>
<gene>
    <name evidence="2" type="ORF">SMN809_LOCUS76425</name>
</gene>
<feature type="compositionally biased region" description="Low complexity" evidence="1">
    <location>
        <begin position="98"/>
        <end position="107"/>
    </location>
</feature>
<evidence type="ECO:0000313" key="3">
    <source>
        <dbReference type="Proteomes" id="UP000676336"/>
    </source>
</evidence>
<sequence>MAVTVKEPNIPSKERTNGVTIEKLTIRELNETLYRIDASGRLPYSSLPGVLQRYGIILTENDLMSAAKELQYNLNELVSARRLVHLLIKLGKITKSNQQPCQPSSPSMLPEDREVTDIMTQRNTSTNP</sequence>
<feature type="compositionally biased region" description="Polar residues" evidence="1">
    <location>
        <begin position="118"/>
        <end position="128"/>
    </location>
</feature>
<proteinExistence type="predicted"/>
<comment type="caution">
    <text evidence="2">The sequence shown here is derived from an EMBL/GenBank/DDBJ whole genome shotgun (WGS) entry which is preliminary data.</text>
</comment>
<organism evidence="2 3">
    <name type="scientific">Rotaria magnacalcarata</name>
    <dbReference type="NCBI Taxonomy" id="392030"/>
    <lineage>
        <taxon>Eukaryota</taxon>
        <taxon>Metazoa</taxon>
        <taxon>Spiralia</taxon>
        <taxon>Gnathifera</taxon>
        <taxon>Rotifera</taxon>
        <taxon>Eurotatoria</taxon>
        <taxon>Bdelloidea</taxon>
        <taxon>Philodinida</taxon>
        <taxon>Philodinidae</taxon>
        <taxon>Rotaria</taxon>
    </lineage>
</organism>
<evidence type="ECO:0000256" key="1">
    <source>
        <dbReference type="SAM" id="MobiDB-lite"/>
    </source>
</evidence>
<feature type="region of interest" description="Disordered" evidence="1">
    <location>
        <begin position="96"/>
        <end position="128"/>
    </location>
</feature>
<reference evidence="2" key="1">
    <citation type="submission" date="2021-02" db="EMBL/GenBank/DDBJ databases">
        <authorList>
            <person name="Nowell W R."/>
        </authorList>
    </citation>
    <scope>NUCLEOTIDE SEQUENCE</scope>
</reference>
<dbReference type="EMBL" id="CAJOBI010334808">
    <property type="protein sequence ID" value="CAF5204265.1"/>
    <property type="molecule type" value="Genomic_DNA"/>
</dbReference>
<protein>
    <submittedName>
        <fullName evidence="2">Uncharacterized protein</fullName>
    </submittedName>
</protein>
<dbReference type="Proteomes" id="UP000676336">
    <property type="component" value="Unassembled WGS sequence"/>
</dbReference>
<name>A0A8S3INB2_9BILA</name>
<dbReference type="AlphaFoldDB" id="A0A8S3INB2"/>